<reference evidence="2" key="1">
    <citation type="journal article" date="2019" name="Nat. Commun.">
        <title>The genome of broomcorn millet.</title>
        <authorList>
            <person name="Zou C."/>
            <person name="Miki D."/>
            <person name="Li D."/>
            <person name="Tang Q."/>
            <person name="Xiao L."/>
            <person name="Rajput S."/>
            <person name="Deng P."/>
            <person name="Jia W."/>
            <person name="Huang R."/>
            <person name="Zhang M."/>
            <person name="Sun Y."/>
            <person name="Hu J."/>
            <person name="Fu X."/>
            <person name="Schnable P.S."/>
            <person name="Li F."/>
            <person name="Zhang H."/>
            <person name="Feng B."/>
            <person name="Zhu X."/>
            <person name="Liu R."/>
            <person name="Schnable J.C."/>
            <person name="Zhu J.-K."/>
            <person name="Zhang H."/>
        </authorList>
    </citation>
    <scope>NUCLEOTIDE SEQUENCE [LARGE SCALE GENOMIC DNA]</scope>
</reference>
<name>A0A3L6TC73_PANMI</name>
<organism evidence="1 2">
    <name type="scientific">Panicum miliaceum</name>
    <name type="common">Proso millet</name>
    <name type="synonym">Broomcorn millet</name>
    <dbReference type="NCBI Taxonomy" id="4540"/>
    <lineage>
        <taxon>Eukaryota</taxon>
        <taxon>Viridiplantae</taxon>
        <taxon>Streptophyta</taxon>
        <taxon>Embryophyta</taxon>
        <taxon>Tracheophyta</taxon>
        <taxon>Spermatophyta</taxon>
        <taxon>Magnoliopsida</taxon>
        <taxon>Liliopsida</taxon>
        <taxon>Poales</taxon>
        <taxon>Poaceae</taxon>
        <taxon>PACMAD clade</taxon>
        <taxon>Panicoideae</taxon>
        <taxon>Panicodae</taxon>
        <taxon>Paniceae</taxon>
        <taxon>Panicinae</taxon>
        <taxon>Panicum</taxon>
        <taxon>Panicum sect. Panicum</taxon>
    </lineage>
</organism>
<dbReference type="AlphaFoldDB" id="A0A3L6TC73"/>
<dbReference type="PANTHER" id="PTHR31325">
    <property type="entry name" value="OS01G0798800 PROTEIN-RELATED"/>
    <property type="match status" value="1"/>
</dbReference>
<evidence type="ECO:0000313" key="2">
    <source>
        <dbReference type="Proteomes" id="UP000275267"/>
    </source>
</evidence>
<evidence type="ECO:0000313" key="1">
    <source>
        <dbReference type="EMBL" id="RLN35839.1"/>
    </source>
</evidence>
<dbReference type="Pfam" id="PF04578">
    <property type="entry name" value="DUF594"/>
    <property type="match status" value="1"/>
</dbReference>
<dbReference type="InterPro" id="IPR007658">
    <property type="entry name" value="DUF594"/>
</dbReference>
<keyword evidence="2" id="KW-1185">Reference proteome</keyword>
<dbReference type="OrthoDB" id="664790at2759"/>
<dbReference type="STRING" id="4540.A0A3L6TC73"/>
<gene>
    <name evidence="1" type="ORF">C2845_PM03G06140</name>
</gene>
<sequence>MKLHPVKQALDILSPYDPVRLQLLKSFWVLDDKEAWGMLRRGLCYTFDAIYTGKKTSLNILNILDAIKNKRRGLREVRQIILARILVDLGRTIMPLIALVLFHKSHKEGYNAGDVAPMFGCTSACHLYASMNRLRYLLVWPQEVAQYSLIGFFMKKHDSCRELLPTLLRFVAGLMVLNWKYSDSILKCFYSMDPVGGPSSSGIINLVRRHLEAGWEKHIANAATYRKFNDRRGRMALERHGCDSGLLRSSLLAVPFDESVLLWHMATDLCFYDCRHDDAPGPGAGGAAWCAASRHHQKAARCREMSNYMVHLLCENPQMLMVGARRHLFDAAYAELCKIFRKESTPRDEKELAQRIIGKAVLPQPVDPEEASSTTPALSLKRCWLWVIEGVWVEMLCFSAGRCRGYLHAKALGTGGEFLNYVWLLKSYMGMETLAERMQRAELPSAGGDAGGDAPTTDEIVIIEGVV</sequence>
<dbReference type="EMBL" id="PQIB02000002">
    <property type="protein sequence ID" value="RLN35839.1"/>
    <property type="molecule type" value="Genomic_DNA"/>
</dbReference>
<evidence type="ECO:0008006" key="3">
    <source>
        <dbReference type="Google" id="ProtNLM"/>
    </source>
</evidence>
<protein>
    <recommendedName>
        <fullName evidence="3">DUF4220 domain-containing protein</fullName>
    </recommendedName>
</protein>
<dbReference type="Proteomes" id="UP000275267">
    <property type="component" value="Unassembled WGS sequence"/>
</dbReference>
<accession>A0A3L6TC73</accession>
<proteinExistence type="predicted"/>
<comment type="caution">
    <text evidence="1">The sequence shown here is derived from an EMBL/GenBank/DDBJ whole genome shotgun (WGS) entry which is preliminary data.</text>
</comment>